<evidence type="ECO:0000313" key="2">
    <source>
        <dbReference type="Proteomes" id="UP001061889"/>
    </source>
</evidence>
<dbReference type="SUPFAM" id="SSF54060">
    <property type="entry name" value="His-Me finger endonucleases"/>
    <property type="match status" value="1"/>
</dbReference>
<keyword evidence="1" id="KW-0540">Nuclease</keyword>
<reference evidence="1" key="1">
    <citation type="submission" date="2021-11" db="EMBL/GenBank/DDBJ databases">
        <title>Phage-based biocontrol of nitrification in agricultural soil.</title>
        <authorList>
            <person name="Muniesa M."/>
            <person name="Quiros P."/>
            <person name="Salaet I."/>
        </authorList>
    </citation>
    <scope>NUCLEOTIDE SEQUENCE</scope>
</reference>
<dbReference type="Proteomes" id="UP001061889">
    <property type="component" value="Segment"/>
</dbReference>
<dbReference type="InterPro" id="IPR004211">
    <property type="entry name" value="Endonuclease_7"/>
</dbReference>
<accession>A0A976MG02</accession>
<sequence>MNKLPRSMMKSWSTRQLKVVQGGLCAVCKKPIDTTIKGEGVVDHDHITGEIRGVLHRSCNSALGKVDHAVRCWGSKGGTYEDIINWLKNMLEYYAQPGCGLIYPYHLTPEEKKQADLLRRRSNRASARAKQILKKETT</sequence>
<proteinExistence type="predicted"/>
<evidence type="ECO:0000313" key="1">
    <source>
        <dbReference type="EMBL" id="UMO77817.1"/>
    </source>
</evidence>
<dbReference type="InterPro" id="IPR044925">
    <property type="entry name" value="His-Me_finger_sf"/>
</dbReference>
<name>A0A976MG02_9CAUD</name>
<keyword evidence="2" id="KW-1185">Reference proteome</keyword>
<dbReference type="EMBL" id="OL634959">
    <property type="protein sequence ID" value="UMO77817.1"/>
    <property type="molecule type" value="Genomic_DNA"/>
</dbReference>
<protein>
    <submittedName>
        <fullName evidence="1">DNA endonuclease</fullName>
    </submittedName>
</protein>
<keyword evidence="1" id="KW-0378">Hydrolase</keyword>
<dbReference type="Gene3D" id="3.40.1800.10">
    <property type="entry name" value="His-Me finger endonucleases"/>
    <property type="match status" value="1"/>
</dbReference>
<keyword evidence="1" id="KW-0255">Endonuclease</keyword>
<dbReference type="GO" id="GO:0004519">
    <property type="term" value="F:endonuclease activity"/>
    <property type="evidence" value="ECO:0007669"/>
    <property type="project" value="UniProtKB-KW"/>
</dbReference>
<organism evidence="1 2">
    <name type="scientific">Bacteriophage Phi NF-1</name>
    <dbReference type="NCBI Taxonomy" id="2900273"/>
    <lineage>
        <taxon>Viruses</taxon>
        <taxon>Duplodnaviria</taxon>
        <taxon>Heunggongvirae</taxon>
        <taxon>Uroviricota</taxon>
        <taxon>Caudoviricetes</taxon>
        <taxon>Autographivirales</taxon>
        <taxon>Autoscriptoviridae</taxon>
        <taxon>Catalonvirus</taxon>
        <taxon>Catalonvirus NF1</taxon>
    </lineage>
</organism>
<dbReference type="Pfam" id="PF02945">
    <property type="entry name" value="Endonuclease_7"/>
    <property type="match status" value="1"/>
</dbReference>
<dbReference type="InterPro" id="IPR038563">
    <property type="entry name" value="Endonuclease_7_sf"/>
</dbReference>